<feature type="domain" description="Glycine transporter" evidence="8">
    <location>
        <begin position="93"/>
        <end position="166"/>
    </location>
</feature>
<evidence type="ECO:0000256" key="7">
    <source>
        <dbReference type="SAM" id="Phobius"/>
    </source>
</evidence>
<gene>
    <name evidence="9" type="ORF">ABI_07750</name>
</gene>
<evidence type="ECO:0000259" key="8">
    <source>
        <dbReference type="Pfam" id="PF03458"/>
    </source>
</evidence>
<dbReference type="AlphaFoldDB" id="F4QLS0"/>
<dbReference type="InterPro" id="IPR005115">
    <property type="entry name" value="Gly_transporter"/>
</dbReference>
<dbReference type="EMBL" id="GL883077">
    <property type="protein sequence ID" value="EGF92339.1"/>
    <property type="molecule type" value="Genomic_DNA"/>
</dbReference>
<name>F4QLS0_9CAUL</name>
<feature type="transmembrane region" description="Helical" evidence="7">
    <location>
        <begin position="119"/>
        <end position="139"/>
    </location>
</feature>
<dbReference type="GO" id="GO:0005886">
    <property type="term" value="C:plasma membrane"/>
    <property type="evidence" value="ECO:0007669"/>
    <property type="project" value="UniProtKB-SubCell"/>
</dbReference>
<keyword evidence="10" id="KW-1185">Reference proteome</keyword>
<dbReference type="Pfam" id="PF03458">
    <property type="entry name" value="Gly_transporter"/>
    <property type="match status" value="2"/>
</dbReference>
<dbReference type="STRING" id="715226.ABI_07750"/>
<evidence type="ECO:0000313" key="10">
    <source>
        <dbReference type="Proteomes" id="UP000006512"/>
    </source>
</evidence>
<dbReference type="PANTHER" id="PTHR30506:SF3">
    <property type="entry name" value="UPF0126 INNER MEMBRANE PROTEIN YADS-RELATED"/>
    <property type="match status" value="1"/>
</dbReference>
<feature type="transmembrane region" description="Helical" evidence="7">
    <location>
        <begin position="6"/>
        <end position="27"/>
    </location>
</feature>
<dbReference type="HOGENOM" id="CLU_064906_2_2_5"/>
<sequence length="207" mass="21766">MDAFATALFWLDYAAVAVFAATGALAAAERKHDIITFAFFAAITGVGGGTLRDLLIGAPVFWVQRPGYLIVCLVAAIIVWSLGKRGWRFRALLWLDALGLAAYAVVGTAKAMSLGVHPISSVVMGVLTTCFGGVIRDVLAGEPNMLLRREIYVTAALLGAIVFVVAEGLGLPFWPSALIGFGAAFALRAAAIRYHLALPGFPGSKAE</sequence>
<evidence type="ECO:0000256" key="5">
    <source>
        <dbReference type="ARBA" id="ARBA00022989"/>
    </source>
</evidence>
<dbReference type="PANTHER" id="PTHR30506">
    <property type="entry name" value="INNER MEMBRANE PROTEIN"/>
    <property type="match status" value="1"/>
</dbReference>
<comment type="subcellular location">
    <subcellularLocation>
        <location evidence="1">Cell membrane</location>
        <topology evidence="1">Multi-pass membrane protein</topology>
    </subcellularLocation>
</comment>
<keyword evidence="6 7" id="KW-0472">Membrane</keyword>
<evidence type="ECO:0000256" key="4">
    <source>
        <dbReference type="ARBA" id="ARBA00022692"/>
    </source>
</evidence>
<dbReference type="eggNOG" id="COG2860">
    <property type="taxonomic scope" value="Bacteria"/>
</dbReference>
<evidence type="ECO:0000256" key="3">
    <source>
        <dbReference type="ARBA" id="ARBA00022475"/>
    </source>
</evidence>
<evidence type="ECO:0000256" key="6">
    <source>
        <dbReference type="ARBA" id="ARBA00023136"/>
    </source>
</evidence>
<protein>
    <submittedName>
        <fullName evidence="9">UPF0126 domain protein</fullName>
    </submittedName>
</protein>
<feature type="transmembrane region" description="Helical" evidence="7">
    <location>
        <begin position="34"/>
        <end position="55"/>
    </location>
</feature>
<reference evidence="10" key="1">
    <citation type="submission" date="2011-03" db="EMBL/GenBank/DDBJ databases">
        <title>Draft genome sequence of Brevundimonas diminuta.</title>
        <authorList>
            <person name="Brown P.J.B."/>
            <person name="Buechlein A."/>
            <person name="Hemmerich C."/>
            <person name="Brun Y.V."/>
        </authorList>
    </citation>
    <scope>NUCLEOTIDE SEQUENCE [LARGE SCALE GENOMIC DNA]</scope>
    <source>
        <strain evidence="10">C19</strain>
    </source>
</reference>
<evidence type="ECO:0000256" key="2">
    <source>
        <dbReference type="ARBA" id="ARBA00008193"/>
    </source>
</evidence>
<organism evidence="9 10">
    <name type="scientific">Asticcacaulis biprosthecium C19</name>
    <dbReference type="NCBI Taxonomy" id="715226"/>
    <lineage>
        <taxon>Bacteria</taxon>
        <taxon>Pseudomonadati</taxon>
        <taxon>Pseudomonadota</taxon>
        <taxon>Alphaproteobacteria</taxon>
        <taxon>Caulobacterales</taxon>
        <taxon>Caulobacteraceae</taxon>
        <taxon>Asticcacaulis</taxon>
    </lineage>
</organism>
<feature type="transmembrane region" description="Helical" evidence="7">
    <location>
        <begin position="151"/>
        <end position="171"/>
    </location>
</feature>
<feature type="transmembrane region" description="Helical" evidence="7">
    <location>
        <begin position="92"/>
        <end position="113"/>
    </location>
</feature>
<dbReference type="Proteomes" id="UP000006512">
    <property type="component" value="Unassembled WGS sequence"/>
</dbReference>
<comment type="similarity">
    <text evidence="2">Belongs to the UPF0126 family.</text>
</comment>
<feature type="domain" description="Glycine transporter" evidence="8">
    <location>
        <begin position="10"/>
        <end position="82"/>
    </location>
</feature>
<feature type="transmembrane region" description="Helical" evidence="7">
    <location>
        <begin position="67"/>
        <end position="83"/>
    </location>
</feature>
<evidence type="ECO:0000256" key="1">
    <source>
        <dbReference type="ARBA" id="ARBA00004651"/>
    </source>
</evidence>
<keyword evidence="5 7" id="KW-1133">Transmembrane helix</keyword>
<dbReference type="RefSeq" id="WP_006271514.1">
    <property type="nucleotide sequence ID" value="NZ_GL883077.1"/>
</dbReference>
<keyword evidence="3" id="KW-1003">Cell membrane</keyword>
<keyword evidence="4 7" id="KW-0812">Transmembrane</keyword>
<evidence type="ECO:0000313" key="9">
    <source>
        <dbReference type="EMBL" id="EGF92339.1"/>
    </source>
</evidence>
<dbReference type="OrthoDB" id="9791874at2"/>
<proteinExistence type="inferred from homology"/>
<accession>F4QLS0</accession>